<dbReference type="AlphaFoldDB" id="C8WA40"/>
<sequence>MSKISLCYVVKNYIASLHQGYEKKISKFDVFCQIITPLIIAVVIIINADKFHDSLDEALQGLLTWVAITSSLIFAVVVMIYQLRMQLISQKDIKHEGNELRVIDEIFYCTLWAVVAGFTSAAFIVVKPLVATYSTLIGNLFAGLAIAFSLNLVLVTCMTIKRIGITYEVISKRWSKKEEQ</sequence>
<dbReference type="Proteomes" id="UP000000960">
    <property type="component" value="Chromosome"/>
</dbReference>
<reference evidence="2 3" key="1">
    <citation type="journal article" date="2009" name="Stand. Genomic Sci.">
        <title>Complete genome sequence of Atopobium parvulum type strain (IPP 1246).</title>
        <authorList>
            <person name="Copeland A."/>
            <person name="Sikorski J."/>
            <person name="Lapidus A."/>
            <person name="Nolan M."/>
            <person name="Del Rio T.G."/>
            <person name="Lucas S."/>
            <person name="Chen F."/>
            <person name="Tice H."/>
            <person name="Pitluck S."/>
            <person name="Cheng J.F."/>
            <person name="Pukall R."/>
            <person name="Chertkov O."/>
            <person name="Brettin T."/>
            <person name="Han C."/>
            <person name="Detter J.C."/>
            <person name="Kuske C."/>
            <person name="Bruce D."/>
            <person name="Goodwin L."/>
            <person name="Ivanova N."/>
            <person name="Mavromatis K."/>
            <person name="Mikhailova N."/>
            <person name="Chen A."/>
            <person name="Palaniappan K."/>
            <person name="Chain P."/>
            <person name="Rohde M."/>
            <person name="Goker M."/>
            <person name="Bristow J."/>
            <person name="Eisen J.A."/>
            <person name="Markowitz V."/>
            <person name="Hugenholtz P."/>
            <person name="Kyrpides N.C."/>
            <person name="Klenk H.P."/>
            <person name="Detter J.C."/>
        </authorList>
    </citation>
    <scope>NUCLEOTIDE SEQUENCE [LARGE SCALE GENOMIC DNA]</scope>
    <source>
        <strain evidence="3">ATCC 33793 / DSM 20469 / CCUG 32760 / JCM 10300 / KCTC 3663 / VPI 0546 / 1246</strain>
    </source>
</reference>
<feature type="transmembrane region" description="Helical" evidence="1">
    <location>
        <begin position="28"/>
        <end position="46"/>
    </location>
</feature>
<keyword evidence="1" id="KW-0472">Membrane</keyword>
<evidence type="ECO:0000313" key="3">
    <source>
        <dbReference type="Proteomes" id="UP000000960"/>
    </source>
</evidence>
<dbReference type="STRING" id="521095.Apar_0547"/>
<evidence type="ECO:0000256" key="1">
    <source>
        <dbReference type="SAM" id="Phobius"/>
    </source>
</evidence>
<proteinExistence type="predicted"/>
<dbReference type="OrthoDB" id="3728189at2"/>
<name>C8WA40_LANP1</name>
<gene>
    <name evidence="2" type="ordered locus">Apar_0547</name>
</gene>
<keyword evidence="1" id="KW-1133">Transmembrane helix</keyword>
<protein>
    <submittedName>
        <fullName evidence="2">Uncharacterized protein</fullName>
    </submittedName>
</protein>
<dbReference type="eggNOG" id="ENOG5031UVC">
    <property type="taxonomic scope" value="Bacteria"/>
</dbReference>
<keyword evidence="3" id="KW-1185">Reference proteome</keyword>
<organism evidence="2 3">
    <name type="scientific">Lancefieldella parvula (strain ATCC 33793 / DSM 20469 / CCUG 32760 / JCM 10300 / KCTC 3663 / VPI 0546 / 1246)</name>
    <name type="common">Atopobium parvulum</name>
    <dbReference type="NCBI Taxonomy" id="521095"/>
    <lineage>
        <taxon>Bacteria</taxon>
        <taxon>Bacillati</taxon>
        <taxon>Actinomycetota</taxon>
        <taxon>Coriobacteriia</taxon>
        <taxon>Coriobacteriales</taxon>
        <taxon>Atopobiaceae</taxon>
        <taxon>Lancefieldella</taxon>
    </lineage>
</organism>
<evidence type="ECO:0000313" key="2">
    <source>
        <dbReference type="EMBL" id="ACV50978.1"/>
    </source>
</evidence>
<accession>C8WA40</accession>
<keyword evidence="1" id="KW-0812">Transmembrane</keyword>
<dbReference type="GeneID" id="84806078"/>
<dbReference type="EMBL" id="CP001721">
    <property type="protein sequence ID" value="ACV50978.1"/>
    <property type="molecule type" value="Genomic_DNA"/>
</dbReference>
<feature type="transmembrane region" description="Helical" evidence="1">
    <location>
        <begin position="58"/>
        <end position="81"/>
    </location>
</feature>
<dbReference type="KEGG" id="apv:Apar_0547"/>
<feature type="transmembrane region" description="Helical" evidence="1">
    <location>
        <begin position="102"/>
        <end position="125"/>
    </location>
</feature>
<feature type="transmembrane region" description="Helical" evidence="1">
    <location>
        <begin position="131"/>
        <end position="154"/>
    </location>
</feature>
<dbReference type="RefSeq" id="WP_012808635.1">
    <property type="nucleotide sequence ID" value="NC_013203.1"/>
</dbReference>
<dbReference type="HOGENOM" id="CLU_1493281_0_0_11"/>